<feature type="region of interest" description="Disordered" evidence="4">
    <location>
        <begin position="70"/>
        <end position="126"/>
    </location>
</feature>
<reference evidence="7 8" key="1">
    <citation type="submission" date="2025-04" db="UniProtKB">
        <authorList>
            <consortium name="RefSeq"/>
        </authorList>
    </citation>
    <scope>IDENTIFICATION</scope>
    <source>
        <tissue evidence="7 8">Sperm</tissue>
    </source>
</reference>
<comment type="subcellular location">
    <subcellularLocation>
        <location evidence="1">Cytoplasm</location>
    </subcellularLocation>
</comment>
<dbReference type="GO" id="GO:0006622">
    <property type="term" value="P:protein targeting to lysosome"/>
    <property type="evidence" value="ECO:0007669"/>
    <property type="project" value="TreeGrafter"/>
</dbReference>
<feature type="coiled-coil region" evidence="3">
    <location>
        <begin position="242"/>
        <end position="297"/>
    </location>
</feature>
<evidence type="ECO:0000256" key="1">
    <source>
        <dbReference type="ARBA" id="ARBA00004496"/>
    </source>
</evidence>
<dbReference type="Pfam" id="PF00787">
    <property type="entry name" value="PX"/>
    <property type="match status" value="1"/>
</dbReference>
<dbReference type="InterPro" id="IPR036871">
    <property type="entry name" value="PX_dom_sf"/>
</dbReference>
<protein>
    <submittedName>
        <fullName evidence="7 8">Sorting nexin-16-like</fullName>
    </submittedName>
</protein>
<dbReference type="GO" id="GO:0045022">
    <property type="term" value="P:early endosome to late endosome transport"/>
    <property type="evidence" value="ECO:0007669"/>
    <property type="project" value="TreeGrafter"/>
</dbReference>
<feature type="region of interest" description="Disordered" evidence="4">
    <location>
        <begin position="299"/>
        <end position="319"/>
    </location>
</feature>
<evidence type="ECO:0000256" key="4">
    <source>
        <dbReference type="SAM" id="MobiDB-lite"/>
    </source>
</evidence>
<evidence type="ECO:0000313" key="8">
    <source>
        <dbReference type="RefSeq" id="XP_032816584.1"/>
    </source>
</evidence>
<dbReference type="PANTHER" id="PTHR22999">
    <property type="entry name" value="PX SERINE/THREONINE KINASE PXK"/>
    <property type="match status" value="1"/>
</dbReference>
<dbReference type="GO" id="GO:0005769">
    <property type="term" value="C:early endosome"/>
    <property type="evidence" value="ECO:0007669"/>
    <property type="project" value="TreeGrafter"/>
</dbReference>
<dbReference type="SMART" id="SM00312">
    <property type="entry name" value="PX"/>
    <property type="match status" value="1"/>
</dbReference>
<evidence type="ECO:0000256" key="3">
    <source>
        <dbReference type="SAM" id="Coils"/>
    </source>
</evidence>
<keyword evidence="3" id="KW-0175">Coiled coil</keyword>
<feature type="compositionally biased region" description="Basic and acidic residues" evidence="4">
    <location>
        <begin position="310"/>
        <end position="319"/>
    </location>
</feature>
<proteinExistence type="predicted"/>
<dbReference type="GO" id="GO:0008333">
    <property type="term" value="P:endosome to lysosome transport"/>
    <property type="evidence" value="ECO:0007669"/>
    <property type="project" value="TreeGrafter"/>
</dbReference>
<name>A0AAJ7TEQ7_PETMA</name>
<dbReference type="InterPro" id="IPR001683">
    <property type="entry name" value="PX_dom"/>
</dbReference>
<evidence type="ECO:0000259" key="5">
    <source>
        <dbReference type="PROSITE" id="PS50195"/>
    </source>
</evidence>
<evidence type="ECO:0000313" key="6">
    <source>
        <dbReference type="Proteomes" id="UP001318040"/>
    </source>
</evidence>
<dbReference type="GO" id="GO:0005770">
    <property type="term" value="C:late endosome"/>
    <property type="evidence" value="ECO:0007669"/>
    <property type="project" value="TreeGrafter"/>
</dbReference>
<accession>A0AAJ7TEQ7</accession>
<dbReference type="GO" id="GO:0035091">
    <property type="term" value="F:phosphatidylinositol binding"/>
    <property type="evidence" value="ECO:0007669"/>
    <property type="project" value="InterPro"/>
</dbReference>
<dbReference type="AlphaFoldDB" id="A0AAJ7TEQ7"/>
<organism evidence="6 7">
    <name type="scientific">Petromyzon marinus</name>
    <name type="common">Sea lamprey</name>
    <dbReference type="NCBI Taxonomy" id="7757"/>
    <lineage>
        <taxon>Eukaryota</taxon>
        <taxon>Metazoa</taxon>
        <taxon>Chordata</taxon>
        <taxon>Craniata</taxon>
        <taxon>Vertebrata</taxon>
        <taxon>Cyclostomata</taxon>
        <taxon>Hyperoartia</taxon>
        <taxon>Petromyzontiformes</taxon>
        <taxon>Petromyzontidae</taxon>
        <taxon>Petromyzon</taxon>
    </lineage>
</organism>
<dbReference type="PROSITE" id="PS50195">
    <property type="entry name" value="PX"/>
    <property type="match status" value="1"/>
</dbReference>
<feature type="domain" description="PX" evidence="5">
    <location>
        <begin position="124"/>
        <end position="237"/>
    </location>
</feature>
<dbReference type="Proteomes" id="UP001318040">
    <property type="component" value="Chromosome 25"/>
</dbReference>
<sequence length="319" mass="35162">MASPSQALELSRNSANIAASLPAVTAASAVVTKHRRCGSESLVWDMQAAGGWRPPAAAAAAAAACDANSRGSAETARQPDSPRLSTRLSSGRGCPSVEFSVRPRSASLSARGGQGPAQGPEGEVSPFTPTIVGYEVTEERAKFTVYKVRVERNAHDSWIVFRRYADFVRLHDKLRESFPELRMELPPKRWLRDNFHPGFLEVRQRGLQAYLYSVALNSRAARSAAVREFLCLDEPPGPFDSLEESRAFCESLEEANARLQRSLLERERELVSWRLEGEELRAALEAAQARVRVLEDARRCRGEEDGDGSSDSREPEGHV</sequence>
<dbReference type="RefSeq" id="XP_032816583.1">
    <property type="nucleotide sequence ID" value="XM_032960692.1"/>
</dbReference>
<evidence type="ECO:0000256" key="2">
    <source>
        <dbReference type="ARBA" id="ARBA00022490"/>
    </source>
</evidence>
<evidence type="ECO:0000313" key="7">
    <source>
        <dbReference type="RefSeq" id="XP_032816583.1"/>
    </source>
</evidence>
<gene>
    <name evidence="7 8" type="primary">LOC116945963</name>
</gene>
<dbReference type="KEGG" id="pmrn:116945963"/>
<dbReference type="PANTHER" id="PTHR22999:SF23">
    <property type="entry name" value="SORTING NEXIN-16"/>
    <property type="match status" value="1"/>
</dbReference>
<keyword evidence="6" id="KW-1185">Reference proteome</keyword>
<dbReference type="SUPFAM" id="SSF64268">
    <property type="entry name" value="PX domain"/>
    <property type="match status" value="1"/>
</dbReference>
<dbReference type="RefSeq" id="XP_032816584.1">
    <property type="nucleotide sequence ID" value="XM_032960693.1"/>
</dbReference>
<dbReference type="Gene3D" id="3.30.1520.10">
    <property type="entry name" value="Phox-like domain"/>
    <property type="match status" value="1"/>
</dbReference>
<keyword evidence="2" id="KW-0963">Cytoplasm</keyword>
<dbReference type="InterPro" id="IPR051837">
    <property type="entry name" value="SortingNexin/PXDomain-PKLike"/>
</dbReference>